<dbReference type="InterPro" id="IPR009040">
    <property type="entry name" value="Ferritin-like_diiron"/>
</dbReference>
<dbReference type="SUPFAM" id="SSF57802">
    <property type="entry name" value="Rubredoxin-like"/>
    <property type="match status" value="1"/>
</dbReference>
<evidence type="ECO:0000256" key="4">
    <source>
        <dbReference type="ARBA" id="ARBA00022982"/>
    </source>
</evidence>
<dbReference type="GO" id="GO:0016491">
    <property type="term" value="F:oxidoreductase activity"/>
    <property type="evidence" value="ECO:0007669"/>
    <property type="project" value="InterPro"/>
</dbReference>
<dbReference type="InterPro" id="IPR048574">
    <property type="entry name" value="RUBY_RBDX"/>
</dbReference>
<evidence type="ECO:0000313" key="8">
    <source>
        <dbReference type="EMBL" id="RKD35183.1"/>
    </source>
</evidence>
<accession>A0A419TCH7</accession>
<evidence type="ECO:0000256" key="2">
    <source>
        <dbReference type="ARBA" id="ARBA00022448"/>
    </source>
</evidence>
<dbReference type="SUPFAM" id="SSF47240">
    <property type="entry name" value="Ferritin-like"/>
    <property type="match status" value="1"/>
</dbReference>
<dbReference type="InterPro" id="IPR052364">
    <property type="entry name" value="Rubrerythrin"/>
</dbReference>
<evidence type="ECO:0000259" key="7">
    <source>
        <dbReference type="PROSITE" id="PS50905"/>
    </source>
</evidence>
<dbReference type="RefSeq" id="WP_120195122.1">
    <property type="nucleotide sequence ID" value="NZ_MCIA01000001.1"/>
</dbReference>
<dbReference type="FunFam" id="2.20.28.10:FF:000018">
    <property type="entry name" value="Rubrerythrin"/>
    <property type="match status" value="1"/>
</dbReference>
<dbReference type="Pfam" id="PF02915">
    <property type="entry name" value="Rubrerythrin"/>
    <property type="match status" value="1"/>
</dbReference>
<keyword evidence="3" id="KW-0479">Metal-binding</keyword>
<dbReference type="EMBL" id="MCIA01000001">
    <property type="protein sequence ID" value="RKD35183.1"/>
    <property type="molecule type" value="Genomic_DNA"/>
</dbReference>
<dbReference type="InterPro" id="IPR009078">
    <property type="entry name" value="Ferritin-like_SF"/>
</dbReference>
<dbReference type="InterPro" id="IPR012347">
    <property type="entry name" value="Ferritin-like"/>
</dbReference>
<proteinExistence type="predicted"/>
<keyword evidence="5" id="KW-0408">Iron</keyword>
<name>A0A419TCH7_9FIRM</name>
<gene>
    <name evidence="8" type="ORF">BET01_02245</name>
</gene>
<dbReference type="PROSITE" id="PS50903">
    <property type="entry name" value="RUBREDOXIN_LIKE"/>
    <property type="match status" value="1"/>
</dbReference>
<dbReference type="Gene3D" id="2.20.28.10">
    <property type="match status" value="1"/>
</dbReference>
<keyword evidence="4" id="KW-0249">Electron transport</keyword>
<comment type="caution">
    <text evidence="8">The sequence shown here is derived from an EMBL/GenBank/DDBJ whole genome shotgun (WGS) entry which is preliminary data.</text>
</comment>
<comment type="cofactor">
    <cofactor evidence="1">
        <name>Fe(3+)</name>
        <dbReference type="ChEBI" id="CHEBI:29034"/>
    </cofactor>
</comment>
<evidence type="ECO:0000313" key="9">
    <source>
        <dbReference type="Proteomes" id="UP000284277"/>
    </source>
</evidence>
<reference evidence="8 9" key="1">
    <citation type="submission" date="2016-08" db="EMBL/GenBank/DDBJ databases">
        <title>A new outlook on sporulation: Clostridium algidixylanolyticum.</title>
        <authorList>
            <person name="Poppleton D.I."/>
            <person name="Gribaldo S."/>
        </authorList>
    </citation>
    <scope>NUCLEOTIDE SEQUENCE [LARGE SCALE GENOMIC DNA]</scope>
    <source>
        <strain evidence="8 9">SPL73</strain>
    </source>
</reference>
<dbReference type="Pfam" id="PF21349">
    <property type="entry name" value="RUBY_RBDX"/>
    <property type="match status" value="1"/>
</dbReference>
<evidence type="ECO:0000256" key="5">
    <source>
        <dbReference type="ARBA" id="ARBA00023004"/>
    </source>
</evidence>
<dbReference type="PROSITE" id="PS50905">
    <property type="entry name" value="FERRITIN_LIKE"/>
    <property type="match status" value="1"/>
</dbReference>
<feature type="domain" description="Ferritin-like diiron" evidence="7">
    <location>
        <begin position="3"/>
        <end position="133"/>
    </location>
</feature>
<dbReference type="Gene3D" id="1.20.1260.10">
    <property type="match status" value="1"/>
</dbReference>
<dbReference type="AlphaFoldDB" id="A0A419TCH7"/>
<protein>
    <submittedName>
        <fullName evidence="8">Rubrerythrin</fullName>
    </submittedName>
</protein>
<dbReference type="PANTHER" id="PTHR43865">
    <property type="entry name" value="RUBRERYTHRIN-RELATED"/>
    <property type="match status" value="1"/>
</dbReference>
<dbReference type="InterPro" id="IPR024934">
    <property type="entry name" value="Rubredoxin-like_dom"/>
</dbReference>
<sequence length="178" mass="20327">MSKYAGTKTEQNLKDAFAGESMARNKYTFFASAAKKAGYEQMAALYLETADQEKEHAKMWFKELHGVGTMEGNLEAAAEGENYEWTDMYKRMAQDARDEGFEALAFRFEFVGKVEAAHEKRYLKLLDSLKKDKTFKGDAPLGWKCRNCGYIHEGPDAPEICPTCAHPKAYFERKVENY</sequence>
<dbReference type="InterPro" id="IPR003251">
    <property type="entry name" value="Rr_diiron-bd_dom"/>
</dbReference>
<feature type="domain" description="Rubredoxin-like" evidence="6">
    <location>
        <begin position="140"/>
        <end position="174"/>
    </location>
</feature>
<dbReference type="OrthoDB" id="9799749at2"/>
<keyword evidence="2" id="KW-0813">Transport</keyword>
<keyword evidence="9" id="KW-1185">Reference proteome</keyword>
<dbReference type="Proteomes" id="UP000284277">
    <property type="component" value="Unassembled WGS sequence"/>
</dbReference>
<evidence type="ECO:0000259" key="6">
    <source>
        <dbReference type="PROSITE" id="PS50903"/>
    </source>
</evidence>
<evidence type="ECO:0000256" key="1">
    <source>
        <dbReference type="ARBA" id="ARBA00001965"/>
    </source>
</evidence>
<dbReference type="CDD" id="cd01041">
    <property type="entry name" value="Rubrerythrin"/>
    <property type="match status" value="1"/>
</dbReference>
<dbReference type="GO" id="GO:0005506">
    <property type="term" value="F:iron ion binding"/>
    <property type="evidence" value="ECO:0007669"/>
    <property type="project" value="InterPro"/>
</dbReference>
<dbReference type="NCBIfam" id="NF045767">
    <property type="entry name" value="RuberyRbr"/>
    <property type="match status" value="1"/>
</dbReference>
<evidence type="ECO:0000256" key="3">
    <source>
        <dbReference type="ARBA" id="ARBA00022723"/>
    </source>
</evidence>
<dbReference type="CDD" id="cd00729">
    <property type="entry name" value="rubredoxin_SM"/>
    <property type="match status" value="1"/>
</dbReference>
<dbReference type="PANTHER" id="PTHR43865:SF1">
    <property type="entry name" value="RUBRERYTHRIN-RELATED"/>
    <property type="match status" value="1"/>
</dbReference>
<organism evidence="8 9">
    <name type="scientific">Lacrimispora algidixylanolytica</name>
    <dbReference type="NCBI Taxonomy" id="94868"/>
    <lineage>
        <taxon>Bacteria</taxon>
        <taxon>Bacillati</taxon>
        <taxon>Bacillota</taxon>
        <taxon>Clostridia</taxon>
        <taxon>Lachnospirales</taxon>
        <taxon>Lachnospiraceae</taxon>
        <taxon>Lacrimispora</taxon>
    </lineage>
</organism>